<proteinExistence type="predicted"/>
<keyword evidence="1" id="KW-1133">Transmembrane helix</keyword>
<name>A0A848N661_9FLAO</name>
<feature type="transmembrane region" description="Helical" evidence="1">
    <location>
        <begin position="188"/>
        <end position="206"/>
    </location>
</feature>
<accession>A0A848N661</accession>
<reference evidence="2 3" key="1">
    <citation type="submission" date="2020-04" db="EMBL/GenBank/DDBJ databases">
        <title>Genome analysis and antimicrobial resistance characteristics of Chryseobacterium aquaticum isolated from farmed salmonids.</title>
        <authorList>
            <person name="Saticioglu I.B."/>
            <person name="Duman M."/>
            <person name="Altun S."/>
        </authorList>
    </citation>
    <scope>NUCLEOTIDE SEQUENCE [LARGE SCALE GENOMIC DNA]</scope>
    <source>
        <strain evidence="2 3">C-174</strain>
    </source>
</reference>
<keyword evidence="1" id="KW-0472">Membrane</keyword>
<protein>
    <submittedName>
        <fullName evidence="2">Uncharacterized protein</fullName>
    </submittedName>
</protein>
<comment type="caution">
    <text evidence="2">The sequence shown here is derived from an EMBL/GenBank/DDBJ whole genome shotgun (WGS) entry which is preliminary data.</text>
</comment>
<evidence type="ECO:0000256" key="1">
    <source>
        <dbReference type="SAM" id="Phobius"/>
    </source>
</evidence>
<organism evidence="2 3">
    <name type="scientific">Chryseobacterium aquaticum</name>
    <dbReference type="NCBI Taxonomy" id="452084"/>
    <lineage>
        <taxon>Bacteria</taxon>
        <taxon>Pseudomonadati</taxon>
        <taxon>Bacteroidota</taxon>
        <taxon>Flavobacteriia</taxon>
        <taxon>Flavobacteriales</taxon>
        <taxon>Weeksellaceae</taxon>
        <taxon>Chryseobacterium group</taxon>
        <taxon>Chryseobacterium</taxon>
    </lineage>
</organism>
<dbReference type="AlphaFoldDB" id="A0A848N661"/>
<dbReference type="Proteomes" id="UP000548067">
    <property type="component" value="Unassembled WGS sequence"/>
</dbReference>
<feature type="transmembrane region" description="Helical" evidence="1">
    <location>
        <begin position="58"/>
        <end position="75"/>
    </location>
</feature>
<feature type="transmembrane region" description="Helical" evidence="1">
    <location>
        <begin position="154"/>
        <end position="176"/>
    </location>
</feature>
<dbReference type="RefSeq" id="WP_169321248.1">
    <property type="nucleotide sequence ID" value="NZ_JABCJF010000004.1"/>
</dbReference>
<evidence type="ECO:0000313" key="2">
    <source>
        <dbReference type="EMBL" id="NMR34405.1"/>
    </source>
</evidence>
<dbReference type="Pfam" id="PF24838">
    <property type="entry name" value="8xMP"/>
    <property type="match status" value="1"/>
</dbReference>
<evidence type="ECO:0000313" key="3">
    <source>
        <dbReference type="Proteomes" id="UP000548067"/>
    </source>
</evidence>
<dbReference type="EMBL" id="JABCJF010000004">
    <property type="protein sequence ID" value="NMR34405.1"/>
    <property type="molecule type" value="Genomic_DNA"/>
</dbReference>
<gene>
    <name evidence="2" type="ORF">HIO71_09315</name>
</gene>
<sequence length="228" mass="27036">MENKQNSLSKIEFIEALLGEPISEEHKRKKKQTEVLKTILDRAYDIRKFELDLYWKRATYFWGFLVAIFAGFFIVNDQSKKFDFYIQLGVACIGLIFSLAWYLVNRGSTYWVTNYERLIDAIEEYLGISFYNLNLENGKSFWGFSYYAFSVSRINIIVSFFIFFIWLSVVVVMLFLNIKENYQQSIDFLLCAITIVTLLFMLFLISSKSRNDNSNFEFLKRKTGYKKD</sequence>
<feature type="transmembrane region" description="Helical" evidence="1">
    <location>
        <begin position="82"/>
        <end position="104"/>
    </location>
</feature>
<keyword evidence="1" id="KW-0812">Transmembrane</keyword>
<dbReference type="InterPro" id="IPR056918">
    <property type="entry name" value="8xMP"/>
</dbReference>